<dbReference type="PANTHER" id="PTHR34219">
    <property type="entry name" value="IRON-REGULATED INNER MEMBRANE PROTEIN-RELATED"/>
    <property type="match status" value="1"/>
</dbReference>
<keyword evidence="1" id="KW-0472">Membrane</keyword>
<feature type="transmembrane region" description="Helical" evidence="1">
    <location>
        <begin position="475"/>
        <end position="495"/>
    </location>
</feature>
<keyword evidence="1" id="KW-0812">Transmembrane</keyword>
<feature type="transmembrane region" description="Helical" evidence="1">
    <location>
        <begin position="442"/>
        <end position="460"/>
    </location>
</feature>
<dbReference type="RefSeq" id="WP_386670978.1">
    <property type="nucleotide sequence ID" value="NZ_JBHLTG010000004.1"/>
</dbReference>
<accession>A0ABV6RS90</accession>
<name>A0ABV6RS90_9GAMM</name>
<feature type="transmembrane region" description="Helical" evidence="1">
    <location>
        <begin position="187"/>
        <end position="212"/>
    </location>
</feature>
<feature type="transmembrane region" description="Helical" evidence="1">
    <location>
        <begin position="12"/>
        <end position="33"/>
    </location>
</feature>
<proteinExistence type="predicted"/>
<evidence type="ECO:0000313" key="2">
    <source>
        <dbReference type="EMBL" id="MFC0679845.1"/>
    </source>
</evidence>
<dbReference type="EMBL" id="JBHLTG010000004">
    <property type="protein sequence ID" value="MFC0679845.1"/>
    <property type="molecule type" value="Genomic_DNA"/>
</dbReference>
<protein>
    <submittedName>
        <fullName evidence="2">PepSY-associated TM helix domain-containing protein</fullName>
    </submittedName>
</protein>
<reference evidence="2 3" key="1">
    <citation type="submission" date="2024-09" db="EMBL/GenBank/DDBJ databases">
        <authorList>
            <person name="Sun Q."/>
            <person name="Mori K."/>
        </authorList>
    </citation>
    <scope>NUCLEOTIDE SEQUENCE [LARGE SCALE GENOMIC DNA]</scope>
    <source>
        <strain evidence="2 3">KCTC 23076</strain>
    </source>
</reference>
<dbReference type="Pfam" id="PF03929">
    <property type="entry name" value="PepSY_TM"/>
    <property type="match status" value="1"/>
</dbReference>
<feature type="transmembrane region" description="Helical" evidence="1">
    <location>
        <begin position="139"/>
        <end position="159"/>
    </location>
</feature>
<feature type="transmembrane region" description="Helical" evidence="1">
    <location>
        <begin position="411"/>
        <end position="430"/>
    </location>
</feature>
<dbReference type="PANTHER" id="PTHR34219:SF4">
    <property type="entry name" value="PEPSY DOMAIN-CONTAINING PROTEIN"/>
    <property type="match status" value="1"/>
</dbReference>
<dbReference type="PROSITE" id="PS51257">
    <property type="entry name" value="PROKAR_LIPOPROTEIN"/>
    <property type="match status" value="1"/>
</dbReference>
<feature type="transmembrane region" description="Helical" evidence="1">
    <location>
        <begin position="338"/>
        <end position="359"/>
    </location>
</feature>
<organism evidence="2 3">
    <name type="scientific">Lysobacter korlensis</name>
    <dbReference type="NCBI Taxonomy" id="553636"/>
    <lineage>
        <taxon>Bacteria</taxon>
        <taxon>Pseudomonadati</taxon>
        <taxon>Pseudomonadota</taxon>
        <taxon>Gammaproteobacteria</taxon>
        <taxon>Lysobacterales</taxon>
        <taxon>Lysobacteraceae</taxon>
        <taxon>Lysobacter</taxon>
    </lineage>
</organism>
<dbReference type="InterPro" id="IPR005625">
    <property type="entry name" value="PepSY-ass_TM"/>
</dbReference>
<feature type="transmembrane region" description="Helical" evidence="1">
    <location>
        <begin position="380"/>
        <end position="399"/>
    </location>
</feature>
<keyword evidence="1" id="KW-1133">Transmembrane helix</keyword>
<sequence>MKNSLRQSMAWLHTWAGLLAGWLLFVIFVGGTLSCFDRELDDWMRPSLHDINATPAPRFDAPMFDNAFAQIAARAPGAHSWWAHAPHERERAMETFWMLDDGTTRKLTLDPRTATPVPETAGGDFFFELHWNLHAGTTGMFIVAFAGMLMLVALVAGVITHKRIFKDFFTFRPSAGGQRAWLDGHNLTGVLGLPFHLLIAYTGVIIFATSYITGGLDTAYKGDLNRFFQEAGGFHEREDAGRPLARLHSIDALVADAQRRMGQPVDWASVEHPDDVSALIIFGTDHARHVAWDMQQVQYDAATGAFVHHSAPPTVGYLTYSFLGGLHMVQFGGGGLRALYFLLGLTGCVMLASGMQVWVRKRAQRIAAAGPVSGYGIVQGLNIGVVAGMPFACATLLLANRLLPAQTPERARAEIAVFCTAWAVAACWGMGRTRSGRGWRDLFAGTALACVAIPLVNFATTDASHLLATLPQGQWSLASVDLVALAFAAGFGWLAHRAALRSPLRPPMALRTAAQGA</sequence>
<dbReference type="Proteomes" id="UP001589896">
    <property type="component" value="Unassembled WGS sequence"/>
</dbReference>
<keyword evidence="3" id="KW-1185">Reference proteome</keyword>
<evidence type="ECO:0000256" key="1">
    <source>
        <dbReference type="SAM" id="Phobius"/>
    </source>
</evidence>
<comment type="caution">
    <text evidence="2">The sequence shown here is derived from an EMBL/GenBank/DDBJ whole genome shotgun (WGS) entry which is preliminary data.</text>
</comment>
<evidence type="ECO:0000313" key="3">
    <source>
        <dbReference type="Proteomes" id="UP001589896"/>
    </source>
</evidence>
<gene>
    <name evidence="2" type="ORF">ACFFGH_18560</name>
</gene>